<keyword evidence="2" id="KW-1185">Reference proteome</keyword>
<name>A0A4U5JHL0_9EURY</name>
<proteinExistence type="predicted"/>
<evidence type="ECO:0000313" key="2">
    <source>
        <dbReference type="Proteomes" id="UP000308037"/>
    </source>
</evidence>
<sequence>MPDVDDHVTDTVTVGDLEAHYEGGDFTAADPSKDHFICDGCTTGVPYTTSDRVSQYIVNNVINDEHPIWQQAIVRSGTRPFTPMATYCADCTTRLLLLPCEGYTEVRLAFDMGDDRTYRNVEVTDFSPEKDGIPWNPAELSEQITGVPFHKNALLAASLGADLWAPEDIVRVFQSIGPHLDIRSAIRADGSFNPRELDRAREAYDEFAQKLQRNDFSRKWFRDHTRQDN</sequence>
<protein>
    <submittedName>
        <fullName evidence="1">Uncharacterized protein</fullName>
    </submittedName>
</protein>
<organism evidence="1 2">
    <name type="scientific">Natronomonas salsuginis</name>
    <dbReference type="NCBI Taxonomy" id="2217661"/>
    <lineage>
        <taxon>Archaea</taxon>
        <taxon>Methanobacteriati</taxon>
        <taxon>Methanobacteriota</taxon>
        <taxon>Stenosarchaea group</taxon>
        <taxon>Halobacteria</taxon>
        <taxon>Halobacteriales</taxon>
        <taxon>Natronomonadaceae</taxon>
        <taxon>Natronomonas</taxon>
    </lineage>
</organism>
<dbReference type="AlphaFoldDB" id="A0A4U5JHL0"/>
<reference evidence="1 2" key="1">
    <citation type="submission" date="2019-04" db="EMBL/GenBank/DDBJ databases">
        <title>Natronomonas sp. F20-122 a newhaloarchaeon isolated from a saline saltern of Isla Bacuta, Huelva, Spain.</title>
        <authorList>
            <person name="Duran-Viseras A."/>
            <person name="Sanchez-Porro C."/>
            <person name="Ventosa A."/>
        </authorList>
    </citation>
    <scope>NUCLEOTIDE SEQUENCE [LARGE SCALE GENOMIC DNA]</scope>
    <source>
        <strain evidence="1 2">F20-122</strain>
    </source>
</reference>
<dbReference type="RefSeq" id="WP_137275266.1">
    <property type="nucleotide sequence ID" value="NZ_QKNX01000001.1"/>
</dbReference>
<accession>A0A4U5JHL0</accession>
<dbReference type="EMBL" id="QKNX01000001">
    <property type="protein sequence ID" value="TKR27966.1"/>
    <property type="molecule type" value="Genomic_DNA"/>
</dbReference>
<dbReference type="OrthoDB" id="349988at2157"/>
<dbReference type="Proteomes" id="UP000308037">
    <property type="component" value="Unassembled WGS sequence"/>
</dbReference>
<evidence type="ECO:0000313" key="1">
    <source>
        <dbReference type="EMBL" id="TKR27966.1"/>
    </source>
</evidence>
<comment type="caution">
    <text evidence="1">The sequence shown here is derived from an EMBL/GenBank/DDBJ whole genome shotgun (WGS) entry which is preliminary data.</text>
</comment>
<gene>
    <name evidence="1" type="ORF">DM868_02480</name>
</gene>